<dbReference type="STRING" id="1194695.A0A5A7TY26"/>
<dbReference type="PROSITE" id="PS50994">
    <property type="entry name" value="INTEGRASE"/>
    <property type="match status" value="1"/>
</dbReference>
<evidence type="ECO:0000313" key="2">
    <source>
        <dbReference type="EMBL" id="KAA0047924.1"/>
    </source>
</evidence>
<dbReference type="EMBL" id="SSTE01013041">
    <property type="protein sequence ID" value="KAA0047924.1"/>
    <property type="molecule type" value="Genomic_DNA"/>
</dbReference>
<evidence type="ECO:0000313" key="3">
    <source>
        <dbReference type="Proteomes" id="UP000321393"/>
    </source>
</evidence>
<dbReference type="GO" id="GO:0015074">
    <property type="term" value="P:DNA integration"/>
    <property type="evidence" value="ECO:0007669"/>
    <property type="project" value="InterPro"/>
</dbReference>
<dbReference type="Gene3D" id="3.30.420.10">
    <property type="entry name" value="Ribonuclease H-like superfamily/Ribonuclease H"/>
    <property type="match status" value="1"/>
</dbReference>
<dbReference type="AlphaFoldDB" id="A0A5A7TY26"/>
<accession>A0A5A7TY26</accession>
<dbReference type="InterPro" id="IPR001584">
    <property type="entry name" value="Integrase_cat-core"/>
</dbReference>
<dbReference type="SUPFAM" id="SSF53098">
    <property type="entry name" value="Ribonuclease H-like"/>
    <property type="match status" value="1"/>
</dbReference>
<dbReference type="Proteomes" id="UP000321393">
    <property type="component" value="Unassembled WGS sequence"/>
</dbReference>
<sequence>MNVIGPIVPKASNDHRFILVTIDYFTKWIEATSYCNVTIGVVLKFIEKELICHYGLPEDIITDNAKNLNNKMMDELFSTSIEATPFSLAYGMEAVLSLEVEISSLRVIMEAKLDEAEWI</sequence>
<reference evidence="2 3" key="1">
    <citation type="submission" date="2019-08" db="EMBL/GenBank/DDBJ databases">
        <title>Draft genome sequences of two oriental melons (Cucumis melo L. var makuwa).</title>
        <authorList>
            <person name="Kwon S.-Y."/>
        </authorList>
    </citation>
    <scope>NUCLEOTIDE SEQUENCE [LARGE SCALE GENOMIC DNA]</scope>
    <source>
        <strain evidence="3">cv. SW 3</strain>
        <tissue evidence="2">Leaf</tissue>
    </source>
</reference>
<dbReference type="GO" id="GO:0003676">
    <property type="term" value="F:nucleic acid binding"/>
    <property type="evidence" value="ECO:0007669"/>
    <property type="project" value="InterPro"/>
</dbReference>
<organism evidence="2 3">
    <name type="scientific">Cucumis melo var. makuwa</name>
    <name type="common">Oriental melon</name>
    <dbReference type="NCBI Taxonomy" id="1194695"/>
    <lineage>
        <taxon>Eukaryota</taxon>
        <taxon>Viridiplantae</taxon>
        <taxon>Streptophyta</taxon>
        <taxon>Embryophyta</taxon>
        <taxon>Tracheophyta</taxon>
        <taxon>Spermatophyta</taxon>
        <taxon>Magnoliopsida</taxon>
        <taxon>eudicotyledons</taxon>
        <taxon>Gunneridae</taxon>
        <taxon>Pentapetalae</taxon>
        <taxon>rosids</taxon>
        <taxon>fabids</taxon>
        <taxon>Cucurbitales</taxon>
        <taxon>Cucurbitaceae</taxon>
        <taxon>Benincaseae</taxon>
        <taxon>Cucumis</taxon>
    </lineage>
</organism>
<feature type="domain" description="Integrase catalytic" evidence="1">
    <location>
        <begin position="1"/>
        <end position="119"/>
    </location>
</feature>
<protein>
    <submittedName>
        <fullName evidence="2">Gypsy retrotransposon integrase-like protein 1</fullName>
    </submittedName>
</protein>
<comment type="caution">
    <text evidence="2">The sequence shown here is derived from an EMBL/GenBank/DDBJ whole genome shotgun (WGS) entry which is preliminary data.</text>
</comment>
<dbReference type="OrthoDB" id="1710797at2759"/>
<name>A0A5A7TY26_CUCMM</name>
<dbReference type="InterPro" id="IPR012337">
    <property type="entry name" value="RNaseH-like_sf"/>
</dbReference>
<evidence type="ECO:0000259" key="1">
    <source>
        <dbReference type="PROSITE" id="PS50994"/>
    </source>
</evidence>
<gene>
    <name evidence="2" type="ORF">E6C27_scaffold133G002090</name>
</gene>
<proteinExistence type="predicted"/>
<dbReference type="InterPro" id="IPR036397">
    <property type="entry name" value="RNaseH_sf"/>
</dbReference>